<dbReference type="Ensembl" id="ENSLLET00000002647.1">
    <property type="protein sequence ID" value="ENSLLEP00000002534.1"/>
    <property type="gene ID" value="ENSLLEG00000001646.1"/>
</dbReference>
<dbReference type="InterPro" id="IPR003309">
    <property type="entry name" value="SCAN_dom"/>
</dbReference>
<dbReference type="Proteomes" id="UP000694569">
    <property type="component" value="Unplaced"/>
</dbReference>
<evidence type="ECO:0000313" key="4">
    <source>
        <dbReference type="Proteomes" id="UP000694569"/>
    </source>
</evidence>
<evidence type="ECO:0000259" key="2">
    <source>
        <dbReference type="PROSITE" id="PS50804"/>
    </source>
</evidence>
<proteinExistence type="predicted"/>
<dbReference type="GeneTree" id="ENSGT01010000228660"/>
<keyword evidence="4" id="KW-1185">Reference proteome</keyword>
<sequence length="119" mass="13831">MARGSGRNHPGRAEATVRWVSDSPGKHRTPQAKDSLCRLRVWFRGCQATHPDQIIQLLLLEQFYNYSPPEVRDWVRDRRPLTLPEATRLTDEYQDARRAPWTCSGSTGKVLWPRRGHRP</sequence>
<dbReference type="Pfam" id="PF02023">
    <property type="entry name" value="SCAN"/>
    <property type="match status" value="1"/>
</dbReference>
<feature type="domain" description="SCAN box" evidence="2">
    <location>
        <begin position="52"/>
        <end position="94"/>
    </location>
</feature>
<evidence type="ECO:0000313" key="3">
    <source>
        <dbReference type="Ensembl" id="ENSLLEP00000002534.1"/>
    </source>
</evidence>
<dbReference type="Gene3D" id="1.10.4020.10">
    <property type="entry name" value="DNA breaking-rejoining enzymes"/>
    <property type="match status" value="1"/>
</dbReference>
<organism evidence="3 4">
    <name type="scientific">Leptobrachium leishanense</name>
    <name type="common">Leishan spiny toad</name>
    <dbReference type="NCBI Taxonomy" id="445787"/>
    <lineage>
        <taxon>Eukaryota</taxon>
        <taxon>Metazoa</taxon>
        <taxon>Chordata</taxon>
        <taxon>Craniata</taxon>
        <taxon>Vertebrata</taxon>
        <taxon>Euteleostomi</taxon>
        <taxon>Amphibia</taxon>
        <taxon>Batrachia</taxon>
        <taxon>Anura</taxon>
        <taxon>Pelobatoidea</taxon>
        <taxon>Megophryidae</taxon>
        <taxon>Leptobrachium</taxon>
    </lineage>
</organism>
<reference evidence="3" key="2">
    <citation type="submission" date="2025-09" db="UniProtKB">
        <authorList>
            <consortium name="Ensembl"/>
        </authorList>
    </citation>
    <scope>IDENTIFICATION</scope>
</reference>
<feature type="region of interest" description="Disordered" evidence="1">
    <location>
        <begin position="1"/>
        <end position="31"/>
    </location>
</feature>
<evidence type="ECO:0000256" key="1">
    <source>
        <dbReference type="SAM" id="MobiDB-lite"/>
    </source>
</evidence>
<reference evidence="3" key="1">
    <citation type="submission" date="2025-08" db="UniProtKB">
        <authorList>
            <consortium name="Ensembl"/>
        </authorList>
    </citation>
    <scope>IDENTIFICATION</scope>
</reference>
<dbReference type="AlphaFoldDB" id="A0A8C5LSD7"/>
<accession>A0A8C5LSD7</accession>
<dbReference type="OrthoDB" id="6077919at2759"/>
<dbReference type="SUPFAM" id="SSF47353">
    <property type="entry name" value="Retrovirus capsid dimerization domain-like"/>
    <property type="match status" value="1"/>
</dbReference>
<dbReference type="PROSITE" id="PS50804">
    <property type="entry name" value="SCAN_BOX"/>
    <property type="match status" value="1"/>
</dbReference>
<name>A0A8C5LSD7_9ANUR</name>
<dbReference type="InterPro" id="IPR038269">
    <property type="entry name" value="SCAN_sf"/>
</dbReference>
<protein>
    <recommendedName>
        <fullName evidence="2">SCAN box domain-containing protein</fullName>
    </recommendedName>
</protein>